<evidence type="ECO:0000313" key="10">
    <source>
        <dbReference type="EMBL" id="MBN7824112.1"/>
    </source>
</evidence>
<dbReference type="GO" id="GO:0005524">
    <property type="term" value="F:ATP binding"/>
    <property type="evidence" value="ECO:0007669"/>
    <property type="project" value="UniProtKB-UniRule"/>
</dbReference>
<dbReference type="PROSITE" id="PS51219">
    <property type="entry name" value="DPCK"/>
    <property type="match status" value="1"/>
</dbReference>
<proteinExistence type="inferred from homology"/>
<accession>A0A939DKS0</accession>
<keyword evidence="11" id="KW-1185">Reference proteome</keyword>
<dbReference type="FunFam" id="3.40.50.300:FF:000518">
    <property type="entry name" value="Dephospho-CoA kinase"/>
    <property type="match status" value="1"/>
</dbReference>
<dbReference type="Gene3D" id="3.40.50.300">
    <property type="entry name" value="P-loop containing nucleotide triphosphate hydrolases"/>
    <property type="match status" value="1"/>
</dbReference>
<dbReference type="CDD" id="cd02022">
    <property type="entry name" value="DPCK"/>
    <property type="match status" value="1"/>
</dbReference>
<name>A0A939DKS0_9ALTE</name>
<evidence type="ECO:0000256" key="3">
    <source>
        <dbReference type="ARBA" id="ARBA00022679"/>
    </source>
</evidence>
<reference evidence="10" key="1">
    <citation type="submission" date="2021-03" db="EMBL/GenBank/DDBJ databases">
        <title>novel species isolated from a fishpond in China.</title>
        <authorList>
            <person name="Lu H."/>
            <person name="Cai Z."/>
        </authorList>
    </citation>
    <scope>NUCLEOTIDE SEQUENCE</scope>
    <source>
        <strain evidence="10">JCM 30855</strain>
    </source>
</reference>
<protein>
    <recommendedName>
        <fullName evidence="8 9">Dephospho-CoA kinase</fullName>
        <ecNumber evidence="8 9">2.7.1.24</ecNumber>
    </recommendedName>
    <alternativeName>
        <fullName evidence="8">Dephosphocoenzyme A kinase</fullName>
    </alternativeName>
</protein>
<comment type="catalytic activity">
    <reaction evidence="8">
        <text>3'-dephospho-CoA + ATP = ADP + CoA + H(+)</text>
        <dbReference type="Rhea" id="RHEA:18245"/>
        <dbReference type="ChEBI" id="CHEBI:15378"/>
        <dbReference type="ChEBI" id="CHEBI:30616"/>
        <dbReference type="ChEBI" id="CHEBI:57287"/>
        <dbReference type="ChEBI" id="CHEBI:57328"/>
        <dbReference type="ChEBI" id="CHEBI:456216"/>
        <dbReference type="EC" id="2.7.1.24"/>
    </reaction>
</comment>
<dbReference type="AlphaFoldDB" id="A0A939DKS0"/>
<evidence type="ECO:0000256" key="4">
    <source>
        <dbReference type="ARBA" id="ARBA00022741"/>
    </source>
</evidence>
<dbReference type="HAMAP" id="MF_00376">
    <property type="entry name" value="Dephospho_CoA_kinase"/>
    <property type="match status" value="1"/>
</dbReference>
<evidence type="ECO:0000256" key="7">
    <source>
        <dbReference type="ARBA" id="ARBA00022993"/>
    </source>
</evidence>
<dbReference type="PANTHER" id="PTHR10695">
    <property type="entry name" value="DEPHOSPHO-COA KINASE-RELATED"/>
    <property type="match status" value="1"/>
</dbReference>
<evidence type="ECO:0000313" key="11">
    <source>
        <dbReference type="Proteomes" id="UP000664654"/>
    </source>
</evidence>
<comment type="caution">
    <text evidence="10">The sequence shown here is derived from an EMBL/GenBank/DDBJ whole genome shotgun (WGS) entry which is preliminary data.</text>
</comment>
<keyword evidence="4 8" id="KW-0547">Nucleotide-binding</keyword>
<comment type="pathway">
    <text evidence="8">Cofactor biosynthesis; coenzyme A biosynthesis; CoA from (R)-pantothenate: step 5/5.</text>
</comment>
<evidence type="ECO:0000256" key="9">
    <source>
        <dbReference type="NCBIfam" id="TIGR00152"/>
    </source>
</evidence>
<evidence type="ECO:0000256" key="8">
    <source>
        <dbReference type="HAMAP-Rule" id="MF_00376"/>
    </source>
</evidence>
<dbReference type="EMBL" id="JAFKCV010000001">
    <property type="protein sequence ID" value="MBN7824112.1"/>
    <property type="molecule type" value="Genomic_DNA"/>
</dbReference>
<dbReference type="PANTHER" id="PTHR10695:SF46">
    <property type="entry name" value="BIFUNCTIONAL COENZYME A SYNTHASE-RELATED"/>
    <property type="match status" value="1"/>
</dbReference>
<keyword evidence="2 8" id="KW-0963">Cytoplasm</keyword>
<keyword evidence="5 8" id="KW-0418">Kinase</keyword>
<gene>
    <name evidence="8 10" type="primary">coaE</name>
    <name evidence="10" type="ORF">J0A66_02630</name>
</gene>
<organism evidence="10 11">
    <name type="scientific">Bowmanella dokdonensis</name>
    <dbReference type="NCBI Taxonomy" id="751969"/>
    <lineage>
        <taxon>Bacteria</taxon>
        <taxon>Pseudomonadati</taxon>
        <taxon>Pseudomonadota</taxon>
        <taxon>Gammaproteobacteria</taxon>
        <taxon>Alteromonadales</taxon>
        <taxon>Alteromonadaceae</taxon>
        <taxon>Bowmanella</taxon>
    </lineage>
</organism>
<dbReference type="SUPFAM" id="SSF52540">
    <property type="entry name" value="P-loop containing nucleoside triphosphate hydrolases"/>
    <property type="match status" value="1"/>
</dbReference>
<dbReference type="Pfam" id="PF01121">
    <property type="entry name" value="CoaE"/>
    <property type="match status" value="1"/>
</dbReference>
<evidence type="ECO:0000256" key="1">
    <source>
        <dbReference type="ARBA" id="ARBA00009018"/>
    </source>
</evidence>
<evidence type="ECO:0000256" key="2">
    <source>
        <dbReference type="ARBA" id="ARBA00022490"/>
    </source>
</evidence>
<dbReference type="GO" id="GO:0005737">
    <property type="term" value="C:cytoplasm"/>
    <property type="evidence" value="ECO:0007669"/>
    <property type="project" value="UniProtKB-SubCell"/>
</dbReference>
<evidence type="ECO:0000256" key="6">
    <source>
        <dbReference type="ARBA" id="ARBA00022840"/>
    </source>
</evidence>
<dbReference type="GO" id="GO:0004140">
    <property type="term" value="F:dephospho-CoA kinase activity"/>
    <property type="evidence" value="ECO:0007669"/>
    <property type="project" value="UniProtKB-UniRule"/>
</dbReference>
<dbReference type="InterPro" id="IPR027417">
    <property type="entry name" value="P-loop_NTPase"/>
</dbReference>
<dbReference type="RefSeq" id="WP_206572205.1">
    <property type="nucleotide sequence ID" value="NZ_JAFKCV010000001.1"/>
</dbReference>
<comment type="similarity">
    <text evidence="1 8">Belongs to the CoaE family.</text>
</comment>
<keyword evidence="7 8" id="KW-0173">Coenzyme A biosynthesis</keyword>
<sequence length="203" mass="22237">MSQLVIGLTGGIGSGKTRVSNLFAGKGIDIIDADVIARQVVEPGSPALQKITEHFGQAVLNTDGSLNRARLRERIFTHPEEKAWLNALLHPLIRQQMQQQAKSAQSPYCILAVPLLVENQLMALVDRVLVVDVDEQIQHQRVVQRDRVADEQVRSIMAAQASREARLAVADDIIDNSGPPEALDTQVETLHQAYLSLVNGLKG</sequence>
<comment type="function">
    <text evidence="8">Catalyzes the phosphorylation of the 3'-hydroxyl group of dephosphocoenzyme A to form coenzyme A.</text>
</comment>
<feature type="binding site" evidence="8">
    <location>
        <begin position="13"/>
        <end position="18"/>
    </location>
    <ligand>
        <name>ATP</name>
        <dbReference type="ChEBI" id="CHEBI:30616"/>
    </ligand>
</feature>
<dbReference type="GO" id="GO:0015937">
    <property type="term" value="P:coenzyme A biosynthetic process"/>
    <property type="evidence" value="ECO:0007669"/>
    <property type="project" value="UniProtKB-UniRule"/>
</dbReference>
<comment type="subcellular location">
    <subcellularLocation>
        <location evidence="8">Cytoplasm</location>
    </subcellularLocation>
</comment>
<dbReference type="EC" id="2.7.1.24" evidence="8 9"/>
<dbReference type="Proteomes" id="UP000664654">
    <property type="component" value="Unassembled WGS sequence"/>
</dbReference>
<evidence type="ECO:0000256" key="5">
    <source>
        <dbReference type="ARBA" id="ARBA00022777"/>
    </source>
</evidence>
<keyword evidence="6 8" id="KW-0067">ATP-binding</keyword>
<dbReference type="InterPro" id="IPR001977">
    <property type="entry name" value="Depp_CoAkinase"/>
</dbReference>
<keyword evidence="3 8" id="KW-0808">Transferase</keyword>
<dbReference type="NCBIfam" id="TIGR00152">
    <property type="entry name" value="dephospho-CoA kinase"/>
    <property type="match status" value="1"/>
</dbReference>